<dbReference type="AlphaFoldDB" id="A0A653ADC0"/>
<proteinExistence type="predicted"/>
<accession>A0A653ADC0</accession>
<reference evidence="1" key="1">
    <citation type="submission" date="2018-07" db="EMBL/GenBank/DDBJ databases">
        <authorList>
            <consortium name="Genoscope - CEA"/>
            <person name="William W."/>
        </authorList>
    </citation>
    <scope>NUCLEOTIDE SEQUENCE</scope>
    <source>
        <strain evidence="1">IK1</strain>
    </source>
</reference>
<evidence type="ECO:0000313" key="1">
    <source>
        <dbReference type="EMBL" id="VBB46073.1"/>
    </source>
</evidence>
<gene>
    <name evidence="1" type="ORF">TRIP_B40013</name>
</gene>
<name>A0A653ADC0_UNCDX</name>
<dbReference type="InterPro" id="IPR054221">
    <property type="entry name" value="DUF6941"/>
</dbReference>
<sequence>MRVYGMKYARYAALILCDDVREEVGGKLSMMGIYHKDVVLPQMPMVLRSLCVCVILNAVKNIFTKCRFVLSLPGNKPLTVNLETEMEGKLGSDVVISSIIANIPVKSSGKAKIQFFFENDSRASLVRDFDVLLKTDPKRSQQQIS</sequence>
<protein>
    <submittedName>
        <fullName evidence="1">Uncharacterized protein</fullName>
    </submittedName>
</protein>
<dbReference type="Pfam" id="PF22091">
    <property type="entry name" value="DUF6941"/>
    <property type="match status" value="1"/>
</dbReference>
<organism evidence="1">
    <name type="scientific">Uncultured Desulfatiglans sp</name>
    <dbReference type="NCBI Taxonomy" id="1748965"/>
    <lineage>
        <taxon>Bacteria</taxon>
        <taxon>Pseudomonadati</taxon>
        <taxon>Thermodesulfobacteriota</taxon>
        <taxon>Desulfobacteria</taxon>
        <taxon>Desulfatiglandales</taxon>
        <taxon>Desulfatiglandaceae</taxon>
        <taxon>Desulfatiglans</taxon>
        <taxon>environmental samples</taxon>
    </lineage>
</organism>
<dbReference type="EMBL" id="UPXX01000031">
    <property type="protein sequence ID" value="VBB46073.1"/>
    <property type="molecule type" value="Genomic_DNA"/>
</dbReference>